<dbReference type="EMBL" id="BMAT01004859">
    <property type="protein sequence ID" value="GFR81816.1"/>
    <property type="molecule type" value="Genomic_DNA"/>
</dbReference>
<evidence type="ECO:0000313" key="2">
    <source>
        <dbReference type="Proteomes" id="UP000762676"/>
    </source>
</evidence>
<keyword evidence="2" id="KW-1185">Reference proteome</keyword>
<evidence type="ECO:0008006" key="3">
    <source>
        <dbReference type="Google" id="ProtNLM"/>
    </source>
</evidence>
<accession>A0AAV4GAX4</accession>
<dbReference type="AlphaFoldDB" id="A0AAV4GAX4"/>
<gene>
    <name evidence="1" type="ORF">ElyMa_002349300</name>
</gene>
<dbReference type="Proteomes" id="UP000762676">
    <property type="component" value="Unassembled WGS sequence"/>
</dbReference>
<comment type="caution">
    <text evidence="1">The sequence shown here is derived from an EMBL/GenBank/DDBJ whole genome shotgun (WGS) entry which is preliminary data.</text>
</comment>
<protein>
    <recommendedName>
        <fullName evidence="3">Homeobox domain-containing protein</fullName>
    </recommendedName>
</protein>
<reference evidence="1 2" key="1">
    <citation type="journal article" date="2021" name="Elife">
        <title>Chloroplast acquisition without the gene transfer in kleptoplastic sea slugs, Plakobranchus ocellatus.</title>
        <authorList>
            <person name="Maeda T."/>
            <person name="Takahashi S."/>
            <person name="Yoshida T."/>
            <person name="Shimamura S."/>
            <person name="Takaki Y."/>
            <person name="Nagai Y."/>
            <person name="Toyoda A."/>
            <person name="Suzuki Y."/>
            <person name="Arimoto A."/>
            <person name="Ishii H."/>
            <person name="Satoh N."/>
            <person name="Nishiyama T."/>
            <person name="Hasebe M."/>
            <person name="Maruyama T."/>
            <person name="Minagawa J."/>
            <person name="Obokata J."/>
            <person name="Shigenobu S."/>
        </authorList>
    </citation>
    <scope>NUCLEOTIDE SEQUENCE [LARGE SCALE GENOMIC DNA]</scope>
</reference>
<name>A0AAV4GAX4_9GAST</name>
<evidence type="ECO:0000313" key="1">
    <source>
        <dbReference type="EMBL" id="GFR81816.1"/>
    </source>
</evidence>
<sequence length="129" mass="14916">MLYRAVERTKVGLSRPGRRGQVLRPPPGIKWLSAVTEPRPVAWQHYTAMFFQPLHHHMKPPKFQNSMRQNEIARTLDVTRQTKFSNKPLNFLSSRGHYSGTANNSLPYTSSCRKLSCYHGGKRPFSSRY</sequence>
<organism evidence="1 2">
    <name type="scientific">Elysia marginata</name>
    <dbReference type="NCBI Taxonomy" id="1093978"/>
    <lineage>
        <taxon>Eukaryota</taxon>
        <taxon>Metazoa</taxon>
        <taxon>Spiralia</taxon>
        <taxon>Lophotrochozoa</taxon>
        <taxon>Mollusca</taxon>
        <taxon>Gastropoda</taxon>
        <taxon>Heterobranchia</taxon>
        <taxon>Euthyneura</taxon>
        <taxon>Panpulmonata</taxon>
        <taxon>Sacoglossa</taxon>
        <taxon>Placobranchoidea</taxon>
        <taxon>Plakobranchidae</taxon>
        <taxon>Elysia</taxon>
    </lineage>
</organism>
<proteinExistence type="predicted"/>